<dbReference type="InterPro" id="IPR036942">
    <property type="entry name" value="Beta-barrel_TonB_sf"/>
</dbReference>
<dbReference type="InterPro" id="IPR037066">
    <property type="entry name" value="Plug_dom_sf"/>
</dbReference>
<dbReference type="Gene3D" id="2.170.130.10">
    <property type="entry name" value="TonB-dependent receptor, plug domain"/>
    <property type="match status" value="1"/>
</dbReference>
<keyword evidence="4" id="KW-0410">Iron transport</keyword>
<evidence type="ECO:0000259" key="15">
    <source>
        <dbReference type="Pfam" id="PF00593"/>
    </source>
</evidence>
<name>A0A096BNW1_9BACT</name>
<evidence type="ECO:0000256" key="2">
    <source>
        <dbReference type="ARBA" id="ARBA00022448"/>
    </source>
</evidence>
<dbReference type="PROSITE" id="PS52016">
    <property type="entry name" value="TONB_DEPENDENT_REC_3"/>
    <property type="match status" value="1"/>
</dbReference>
<evidence type="ECO:0000256" key="14">
    <source>
        <dbReference type="SAM" id="SignalP"/>
    </source>
</evidence>
<dbReference type="SUPFAM" id="SSF56935">
    <property type="entry name" value="Porins"/>
    <property type="match status" value="1"/>
</dbReference>
<dbReference type="RefSeq" id="WP_036867336.1">
    <property type="nucleotide sequence ID" value="NZ_JRNQ01000042.1"/>
</dbReference>
<feature type="signal peptide" evidence="14">
    <location>
        <begin position="1"/>
        <end position="19"/>
    </location>
</feature>
<dbReference type="GO" id="GO:0015344">
    <property type="term" value="F:siderophore uptake transmembrane transporter activity"/>
    <property type="evidence" value="ECO:0007669"/>
    <property type="project" value="TreeGrafter"/>
</dbReference>
<dbReference type="PANTHER" id="PTHR32552">
    <property type="entry name" value="FERRICHROME IRON RECEPTOR-RELATED"/>
    <property type="match status" value="1"/>
</dbReference>
<protein>
    <submittedName>
        <fullName evidence="17">TonB-dependent receptor</fullName>
    </submittedName>
</protein>
<evidence type="ECO:0000313" key="17">
    <source>
        <dbReference type="EMBL" id="KGF44327.1"/>
    </source>
</evidence>
<evidence type="ECO:0000313" key="18">
    <source>
        <dbReference type="Proteomes" id="UP000029525"/>
    </source>
</evidence>
<evidence type="ECO:0000256" key="7">
    <source>
        <dbReference type="ARBA" id="ARBA00023004"/>
    </source>
</evidence>
<dbReference type="Pfam" id="PF07715">
    <property type="entry name" value="Plug"/>
    <property type="match status" value="1"/>
</dbReference>
<dbReference type="InterPro" id="IPR000531">
    <property type="entry name" value="Beta-barrel_TonB"/>
</dbReference>
<evidence type="ECO:0000256" key="6">
    <source>
        <dbReference type="ARBA" id="ARBA00022729"/>
    </source>
</evidence>
<evidence type="ECO:0000259" key="16">
    <source>
        <dbReference type="Pfam" id="PF07715"/>
    </source>
</evidence>
<proteinExistence type="inferred from homology"/>
<evidence type="ECO:0000256" key="12">
    <source>
        <dbReference type="PROSITE-ProRule" id="PRU01360"/>
    </source>
</evidence>
<evidence type="ECO:0000256" key="4">
    <source>
        <dbReference type="ARBA" id="ARBA00022496"/>
    </source>
</evidence>
<dbReference type="InterPro" id="IPR012910">
    <property type="entry name" value="Plug_dom"/>
</dbReference>
<feature type="domain" description="TonB-dependent receptor-like beta-barrel" evidence="15">
    <location>
        <begin position="276"/>
        <end position="746"/>
    </location>
</feature>
<dbReference type="Gene3D" id="2.40.170.20">
    <property type="entry name" value="TonB-dependent receptor, beta-barrel domain"/>
    <property type="match status" value="1"/>
</dbReference>
<keyword evidence="11 12" id="KW-0998">Cell outer membrane</keyword>
<keyword evidence="8" id="KW-0406">Ion transport</keyword>
<reference evidence="17 18" key="1">
    <citation type="submission" date="2014-07" db="EMBL/GenBank/DDBJ databases">
        <authorList>
            <person name="McCorrison J."/>
            <person name="Sanka R."/>
            <person name="Torralba M."/>
            <person name="Gillis M."/>
            <person name="Haft D.H."/>
            <person name="Methe B."/>
            <person name="Sutton G."/>
            <person name="Nelson K.E."/>
        </authorList>
    </citation>
    <scope>NUCLEOTIDE SEQUENCE [LARGE SCALE GENOMIC DNA]</scope>
    <source>
        <strain evidence="17 18">DNF00320</strain>
    </source>
</reference>
<feature type="chain" id="PRO_5001918317" evidence="14">
    <location>
        <begin position="20"/>
        <end position="795"/>
    </location>
</feature>
<evidence type="ECO:0000256" key="8">
    <source>
        <dbReference type="ARBA" id="ARBA00023065"/>
    </source>
</evidence>
<evidence type="ECO:0000256" key="5">
    <source>
        <dbReference type="ARBA" id="ARBA00022692"/>
    </source>
</evidence>
<dbReference type="PANTHER" id="PTHR32552:SF68">
    <property type="entry name" value="FERRICHROME OUTER MEMBRANE TRANSPORTER_PHAGE RECEPTOR"/>
    <property type="match status" value="1"/>
</dbReference>
<feature type="domain" description="TonB-dependent receptor plug" evidence="16">
    <location>
        <begin position="43"/>
        <end position="152"/>
    </location>
</feature>
<comment type="similarity">
    <text evidence="12 13">Belongs to the TonB-dependent receptor family.</text>
</comment>
<keyword evidence="2 12" id="KW-0813">Transport</keyword>
<gene>
    <name evidence="17" type="ORF">HMPREF0647_07090</name>
</gene>
<dbReference type="Pfam" id="PF00593">
    <property type="entry name" value="TonB_dep_Rec_b-barrel"/>
    <property type="match status" value="1"/>
</dbReference>
<dbReference type="OrthoDB" id="9761152at2"/>
<organism evidence="17 18">
    <name type="scientific">Prevotella bivia DNF00320</name>
    <dbReference type="NCBI Taxonomy" id="1401068"/>
    <lineage>
        <taxon>Bacteria</taxon>
        <taxon>Pseudomonadati</taxon>
        <taxon>Bacteroidota</taxon>
        <taxon>Bacteroidia</taxon>
        <taxon>Bacteroidales</taxon>
        <taxon>Prevotellaceae</taxon>
        <taxon>Prevotella</taxon>
    </lineage>
</organism>
<keyword evidence="3 12" id="KW-1134">Transmembrane beta strand</keyword>
<keyword evidence="9 13" id="KW-0798">TonB box</keyword>
<dbReference type="Proteomes" id="UP000029525">
    <property type="component" value="Unassembled WGS sequence"/>
</dbReference>
<keyword evidence="7" id="KW-0408">Iron</keyword>
<evidence type="ECO:0000256" key="10">
    <source>
        <dbReference type="ARBA" id="ARBA00023136"/>
    </source>
</evidence>
<evidence type="ECO:0000256" key="1">
    <source>
        <dbReference type="ARBA" id="ARBA00004571"/>
    </source>
</evidence>
<keyword evidence="6 14" id="KW-0732">Signal</keyword>
<keyword evidence="10 12" id="KW-0472">Membrane</keyword>
<dbReference type="AlphaFoldDB" id="A0A096BNW1"/>
<dbReference type="InterPro" id="IPR039426">
    <property type="entry name" value="TonB-dep_rcpt-like"/>
</dbReference>
<sequence>MKRMVIFASALTCVSGIMAQNVADTLRSQQLNEVIVAGVRATKNAPYAVANINKSELQAFSKQGRELPFLFARTPGIIAWGENGLGTGTAAMRVRGTGASRINVTLDGVSLNSPEDQAVFWANMNSYAALLGSIQIQRGIGTSTNGDGAFGGSISLATASPQLTPSVEVTASYGSYNTYNVGTNFSTGLIGNHFIFDGAYHETATNGFIHGTQGRSGSYYGGLTWLANDKFRISYKNIGNFEKTGQAWNGVVTGNNGNSLINGTYGTSTGITTYKDLYDHGLGKYNLLYENILTDKDGAFVKDANGNYTTYRYKMRDGSYWDKTTDNFYQNHNILSAAYTPNVHWSHSFALHYTYGYGYYSEFKENTKLKKFGLTFTNAADKEVEKSDFVRMKGLRQHTYGLVYTANYKNEPWNVIGGLNLQQFRGSHFGYLTYISNAELDAKFRPNGVDYQYYDSKAFKQDYSAYVKASYSFADYWSAFADLQYRYVDYSSDGINDKFYKKDNGYINQLVNIDSKFHFFNPKVGVSYYRDNHKAYASLALANREPERNNYTDNGGNPAPSAERLLDLEVGYQYQAPNWHAGANFYGMWYHNQLVQTGAHSDIGEPLTTNVKRSYRIGVELEVGWSPLSWLSVEGNAALSSNKVKDFDEGASVNWEKSFRTIHYNNSTLAFSPSAILNGFIDVHYKGFKATWHTNFVSSQYLDNTENATRSLPCYSQTNINLGYTLHPEKRFLGVKEISFGADFNNIFSRRYAPTGWVYSSIVEKSGHPNENRYTQIGFMPMAGFNFMGNITLKF</sequence>
<comment type="caution">
    <text evidence="17">The sequence shown here is derived from an EMBL/GenBank/DDBJ whole genome shotgun (WGS) entry which is preliminary data.</text>
</comment>
<evidence type="ECO:0000256" key="9">
    <source>
        <dbReference type="ARBA" id="ARBA00023077"/>
    </source>
</evidence>
<dbReference type="GO" id="GO:0009279">
    <property type="term" value="C:cell outer membrane"/>
    <property type="evidence" value="ECO:0007669"/>
    <property type="project" value="UniProtKB-SubCell"/>
</dbReference>
<keyword evidence="17" id="KW-0675">Receptor</keyword>
<accession>A0A096BNW1</accession>
<dbReference type="EMBL" id="JRNQ01000042">
    <property type="protein sequence ID" value="KGF44327.1"/>
    <property type="molecule type" value="Genomic_DNA"/>
</dbReference>
<evidence type="ECO:0000256" key="3">
    <source>
        <dbReference type="ARBA" id="ARBA00022452"/>
    </source>
</evidence>
<evidence type="ECO:0000256" key="13">
    <source>
        <dbReference type="RuleBase" id="RU003357"/>
    </source>
</evidence>
<keyword evidence="5 12" id="KW-0812">Transmembrane</keyword>
<evidence type="ECO:0000256" key="11">
    <source>
        <dbReference type="ARBA" id="ARBA00023237"/>
    </source>
</evidence>
<comment type="subcellular location">
    <subcellularLocation>
        <location evidence="1 12">Cell outer membrane</location>
        <topology evidence="1 12">Multi-pass membrane protein</topology>
    </subcellularLocation>
</comment>